<keyword evidence="1" id="KW-0175">Coiled coil</keyword>
<dbReference type="OMA" id="MDYNNPD"/>
<dbReference type="GeneTree" id="ENSGT00520000055666"/>
<evidence type="ECO:0000259" key="2">
    <source>
        <dbReference type="Pfam" id="PF15059"/>
    </source>
</evidence>
<dbReference type="PANTHER" id="PTHR22192">
    <property type="entry name" value="SPERIOLIN"/>
    <property type="match status" value="1"/>
</dbReference>
<reference evidence="3" key="1">
    <citation type="submission" date="2025-08" db="UniProtKB">
        <authorList>
            <consortium name="Ensembl"/>
        </authorList>
    </citation>
    <scope>IDENTIFICATION</scope>
</reference>
<sequence length="278" mass="32472">MNLEQTAVALRLKNDQLRQDNDQLKSILSVVKENIDLRARMESFNKDTLEELTVCSISGTEPLTQWQHTFDEKQFRKDLQQTKPKWEHRSSSPIDFKSFIQSSLHTDADETAERHSRRTDVLLDSKAPNRLLGEICYQLDRRILSYIFQGHTRLYGFIMANIPSKIIEVSTHPLTGKVDQGYQLHLTQRHAELVERLSQRGYKEALHPPFTEFIVNTYGILTERPSEHSTQEMDYNNPDFLKKVIMTTAPRKLHKDLLVVLTCLCMMAEMDRKPLLFW</sequence>
<evidence type="ECO:0000313" key="3">
    <source>
        <dbReference type="Ensembl" id="ENSHBUP00000031456.1"/>
    </source>
</evidence>
<dbReference type="GO" id="GO:0005813">
    <property type="term" value="C:centrosome"/>
    <property type="evidence" value="ECO:0007669"/>
    <property type="project" value="TreeGrafter"/>
</dbReference>
<keyword evidence="4" id="KW-1185">Reference proteome</keyword>
<feature type="coiled-coil region" evidence="1">
    <location>
        <begin position="7"/>
        <end position="34"/>
    </location>
</feature>
<dbReference type="OrthoDB" id="6114770at2759"/>
<dbReference type="RefSeq" id="XP_005934843.1">
    <property type="nucleotide sequence ID" value="XM_005934781.2"/>
</dbReference>
<evidence type="ECO:0000256" key="1">
    <source>
        <dbReference type="SAM" id="Coils"/>
    </source>
</evidence>
<dbReference type="AlphaFoldDB" id="A0A3Q2WZA8"/>
<dbReference type="InterPro" id="IPR026715">
    <property type="entry name" value="SPATC1"/>
</dbReference>
<reference evidence="3" key="2">
    <citation type="submission" date="2025-09" db="UniProtKB">
        <authorList>
            <consortium name="Ensembl"/>
        </authorList>
    </citation>
    <scope>IDENTIFICATION</scope>
</reference>
<name>A0A3Q2WZA8_HAPBU</name>
<proteinExistence type="predicted"/>
<dbReference type="Ensembl" id="ENSHBUT00000023467.1">
    <property type="protein sequence ID" value="ENSHBUP00000031456.1"/>
    <property type="gene ID" value="ENSHBUG00000017161.1"/>
</dbReference>
<dbReference type="GeneID" id="102311303"/>
<accession>A0A3Q2WZA8</accession>
<evidence type="ECO:0000313" key="4">
    <source>
        <dbReference type="Proteomes" id="UP000264840"/>
    </source>
</evidence>
<dbReference type="PANTHER" id="PTHR22192:SF17">
    <property type="entry name" value="SPERIOLIN-LIKE PROTEIN"/>
    <property type="match status" value="1"/>
</dbReference>
<feature type="domain" description="Speriolin C-terminal" evidence="2">
    <location>
        <begin position="131"/>
        <end position="278"/>
    </location>
</feature>
<organism evidence="3 4">
    <name type="scientific">Haplochromis burtoni</name>
    <name type="common">Burton's mouthbrooder</name>
    <name type="synonym">Chromis burtoni</name>
    <dbReference type="NCBI Taxonomy" id="8153"/>
    <lineage>
        <taxon>Eukaryota</taxon>
        <taxon>Metazoa</taxon>
        <taxon>Chordata</taxon>
        <taxon>Craniata</taxon>
        <taxon>Vertebrata</taxon>
        <taxon>Euteleostomi</taxon>
        <taxon>Actinopterygii</taxon>
        <taxon>Neopterygii</taxon>
        <taxon>Teleostei</taxon>
        <taxon>Neoteleostei</taxon>
        <taxon>Acanthomorphata</taxon>
        <taxon>Ovalentaria</taxon>
        <taxon>Cichlomorphae</taxon>
        <taxon>Cichliformes</taxon>
        <taxon>Cichlidae</taxon>
        <taxon>African cichlids</taxon>
        <taxon>Pseudocrenilabrinae</taxon>
        <taxon>Haplochromini</taxon>
        <taxon>Haplochromis</taxon>
    </lineage>
</organism>
<dbReference type="Pfam" id="PF15059">
    <property type="entry name" value="Speriolin_C"/>
    <property type="match status" value="1"/>
</dbReference>
<dbReference type="InterPro" id="IPR029384">
    <property type="entry name" value="Speriolin_C"/>
</dbReference>
<protein>
    <submittedName>
        <fullName evidence="3">Speriolin-like protein</fullName>
    </submittedName>
</protein>
<dbReference type="Proteomes" id="UP000264840">
    <property type="component" value="Unplaced"/>
</dbReference>
<dbReference type="STRING" id="8153.ENSHBUP00000031456"/>